<dbReference type="InterPro" id="IPR036264">
    <property type="entry name" value="Bact_exopeptidase_dim_dom"/>
</dbReference>
<proteinExistence type="predicted"/>
<dbReference type="Proteomes" id="UP000032534">
    <property type="component" value="Unassembled WGS sequence"/>
</dbReference>
<dbReference type="PANTHER" id="PTHR11014:SF63">
    <property type="entry name" value="METALLOPEPTIDASE, PUTATIVE (AFU_ORTHOLOGUE AFUA_6G09600)-RELATED"/>
    <property type="match status" value="1"/>
</dbReference>
<dbReference type="Pfam" id="PF01546">
    <property type="entry name" value="Peptidase_M20"/>
    <property type="match status" value="1"/>
</dbReference>
<evidence type="ECO:0000259" key="3">
    <source>
        <dbReference type="Pfam" id="PF07687"/>
    </source>
</evidence>
<feature type="binding site" evidence="2">
    <location>
        <position position="141"/>
    </location>
    <ligand>
        <name>Mn(2+)</name>
        <dbReference type="ChEBI" id="CHEBI:29035"/>
        <label>2</label>
    </ligand>
</feature>
<feature type="binding site" evidence="2">
    <location>
        <position position="365"/>
    </location>
    <ligand>
        <name>Mn(2+)</name>
        <dbReference type="ChEBI" id="CHEBI:29035"/>
        <label>2</label>
    </ligand>
</feature>
<comment type="caution">
    <text evidence="4">The sequence shown here is derived from an EMBL/GenBank/DDBJ whole genome shotgun (WGS) entry which is preliminary data.</text>
</comment>
<accession>A0A0D7WYG5</accession>
<keyword evidence="1" id="KW-0378">Hydrolase</keyword>
<feature type="binding site" evidence="2">
    <location>
        <position position="105"/>
    </location>
    <ligand>
        <name>Mn(2+)</name>
        <dbReference type="ChEBI" id="CHEBI:29035"/>
        <label>2</label>
    </ligand>
</feature>
<dbReference type="SUPFAM" id="SSF55031">
    <property type="entry name" value="Bacterial exopeptidase dimerisation domain"/>
    <property type="match status" value="1"/>
</dbReference>
<keyword evidence="5" id="KW-1185">Reference proteome</keyword>
<feature type="binding site" evidence="2">
    <location>
        <position position="166"/>
    </location>
    <ligand>
        <name>Mn(2+)</name>
        <dbReference type="ChEBI" id="CHEBI:29035"/>
        <label>2</label>
    </ligand>
</feature>
<dbReference type="PANTHER" id="PTHR11014">
    <property type="entry name" value="PEPTIDASE M20 FAMILY MEMBER"/>
    <property type="match status" value="1"/>
</dbReference>
<gene>
    <name evidence="4" type="ORF">QD47_26280</name>
</gene>
<dbReference type="SUPFAM" id="SSF53187">
    <property type="entry name" value="Zn-dependent exopeptidases"/>
    <property type="match status" value="1"/>
</dbReference>
<evidence type="ECO:0000313" key="5">
    <source>
        <dbReference type="Proteomes" id="UP000032534"/>
    </source>
</evidence>
<comment type="cofactor">
    <cofactor evidence="2">
        <name>Mn(2+)</name>
        <dbReference type="ChEBI" id="CHEBI:29035"/>
    </cofactor>
    <text evidence="2">The Mn(2+) ion enhances activity.</text>
</comment>
<organism evidence="4 5">
    <name type="scientific">Paenibacillus terrae</name>
    <dbReference type="NCBI Taxonomy" id="159743"/>
    <lineage>
        <taxon>Bacteria</taxon>
        <taxon>Bacillati</taxon>
        <taxon>Bacillota</taxon>
        <taxon>Bacilli</taxon>
        <taxon>Bacillales</taxon>
        <taxon>Paenibacillaceae</taxon>
        <taxon>Paenibacillus</taxon>
    </lineage>
</organism>
<dbReference type="RefSeq" id="WP_044648887.1">
    <property type="nucleotide sequence ID" value="NZ_JTHP01000086.1"/>
</dbReference>
<keyword evidence="2" id="KW-0479">Metal-binding</keyword>
<protein>
    <submittedName>
        <fullName evidence="4">Peptidase M20</fullName>
    </submittedName>
</protein>
<dbReference type="InterPro" id="IPR002933">
    <property type="entry name" value="Peptidase_M20"/>
</dbReference>
<dbReference type="NCBIfam" id="TIGR01891">
    <property type="entry name" value="amidohydrolases"/>
    <property type="match status" value="1"/>
</dbReference>
<dbReference type="InterPro" id="IPR011650">
    <property type="entry name" value="Peptidase_M20_dimer"/>
</dbReference>
<feature type="binding site" evidence="2">
    <location>
        <position position="107"/>
    </location>
    <ligand>
        <name>Mn(2+)</name>
        <dbReference type="ChEBI" id="CHEBI:29035"/>
        <label>2</label>
    </ligand>
</feature>
<dbReference type="EMBL" id="JTHP01000086">
    <property type="protein sequence ID" value="KJD42777.1"/>
    <property type="molecule type" value="Genomic_DNA"/>
</dbReference>
<dbReference type="GO" id="GO:0019877">
    <property type="term" value="P:diaminopimelate biosynthetic process"/>
    <property type="evidence" value="ECO:0007669"/>
    <property type="project" value="UniProtKB-ARBA"/>
</dbReference>
<dbReference type="InterPro" id="IPR017439">
    <property type="entry name" value="Amidohydrolase"/>
</dbReference>
<dbReference type="Pfam" id="PF07687">
    <property type="entry name" value="M20_dimer"/>
    <property type="match status" value="1"/>
</dbReference>
<dbReference type="GO" id="GO:0050118">
    <property type="term" value="F:N-acetyldiaminopimelate deacetylase activity"/>
    <property type="evidence" value="ECO:0007669"/>
    <property type="project" value="UniProtKB-ARBA"/>
</dbReference>
<reference evidence="4 5" key="1">
    <citation type="submission" date="2014-11" db="EMBL/GenBank/DDBJ databases">
        <title>Draft Genome Sequences of Paenibacillus polymyxa NRRL B-30509 and Paenibacillus terrae NRRL B-30644, Strains from a Poultry Environment that Produce Tridecaptin A and Paenicidins.</title>
        <authorList>
            <person name="van Belkum M.J."/>
            <person name="Lohans C.T."/>
            <person name="Vederas J.C."/>
        </authorList>
    </citation>
    <scope>NUCLEOTIDE SEQUENCE [LARGE SCALE GENOMIC DNA]</scope>
    <source>
        <strain evidence="4 5">NRRL B-30644</strain>
    </source>
</reference>
<dbReference type="FunFam" id="3.30.70.360:FF:000001">
    <property type="entry name" value="N-acetyldiaminopimelate deacetylase"/>
    <property type="match status" value="1"/>
</dbReference>
<dbReference type="Gene3D" id="3.30.70.360">
    <property type="match status" value="1"/>
</dbReference>
<sequence length="401" mass="43762">MTQHATDKSWFDQLQDDMVEWRRYLHKNPEISFQESKTAAFVADKLENWGIEVRRHVGGHGVVGTIRGSKPGPVVMLRADMDALPIQDEKECEYRSSVDGAMHACGHDGHTSVLLGAAYYFSLHRDELEGEIRLLFQPAEELLPGGAVNVLKDGVLEGVDVIYGIHLWTPFPVGTAASCAGPLMAAADDFYIEITGKGGHGGMPQSTHDSVVAGSALVMQLQSIVSRSVDPLRPAVLTVGTIQAGAAQNVIAETCRLSGTIRTFDEETRMVMKDRLHAVTELTAATYGTTANIRYIMGYPPVVNDAHEASRFFKEAGPVFGEGKVQEASKLMPAEDFAYYLERVPGCFMFVGAGNPAKGAVYPHHHPKFDFDEDAMIKAVRLFIAMSTGYAAERKAENSSR</sequence>
<dbReference type="PATRIC" id="fig|159743.3.peg.5833"/>
<dbReference type="Gene3D" id="3.40.630.10">
    <property type="entry name" value="Zn peptidases"/>
    <property type="match status" value="1"/>
</dbReference>
<evidence type="ECO:0000313" key="4">
    <source>
        <dbReference type="EMBL" id="KJD42777.1"/>
    </source>
</evidence>
<evidence type="ECO:0000256" key="2">
    <source>
        <dbReference type="PIRSR" id="PIRSR005962-1"/>
    </source>
</evidence>
<evidence type="ECO:0000256" key="1">
    <source>
        <dbReference type="ARBA" id="ARBA00022801"/>
    </source>
</evidence>
<feature type="domain" description="Peptidase M20 dimerisation" evidence="3">
    <location>
        <begin position="190"/>
        <end position="279"/>
    </location>
</feature>
<dbReference type="PIRSF" id="PIRSF005962">
    <property type="entry name" value="Pept_M20D_amidohydro"/>
    <property type="match status" value="1"/>
</dbReference>
<name>A0A0D7WYG5_9BACL</name>
<dbReference type="OrthoDB" id="9776731at2"/>
<dbReference type="GO" id="GO:0046872">
    <property type="term" value="F:metal ion binding"/>
    <property type="evidence" value="ECO:0007669"/>
    <property type="project" value="UniProtKB-KW"/>
</dbReference>
<dbReference type="AlphaFoldDB" id="A0A0D7WYG5"/>
<keyword evidence="2" id="KW-0464">Manganese</keyword>